<dbReference type="InterPro" id="IPR015421">
    <property type="entry name" value="PyrdxlP-dep_Trfase_major"/>
</dbReference>
<dbReference type="PANTHER" id="PTHR43094">
    <property type="entry name" value="AMINOTRANSFERASE"/>
    <property type="match status" value="1"/>
</dbReference>
<dbReference type="InterPro" id="IPR049704">
    <property type="entry name" value="Aminotrans_3_PPA_site"/>
</dbReference>
<evidence type="ECO:0000313" key="5">
    <source>
        <dbReference type="EMBL" id="TPG23499.1"/>
    </source>
</evidence>
<dbReference type="GO" id="GO:0008483">
    <property type="term" value="F:transaminase activity"/>
    <property type="evidence" value="ECO:0007669"/>
    <property type="project" value="UniProtKB-KW"/>
</dbReference>
<dbReference type="InterPro" id="IPR015424">
    <property type="entry name" value="PyrdxlP-dep_Trfase"/>
</dbReference>
<evidence type="ECO:0000256" key="3">
    <source>
        <dbReference type="ARBA" id="ARBA00022898"/>
    </source>
</evidence>
<keyword evidence="3 4" id="KW-0663">Pyridoxal phosphate</keyword>
<comment type="caution">
    <text evidence="5">The sequence shown here is derived from an EMBL/GenBank/DDBJ whole genome shotgun (WGS) entry which is preliminary data.</text>
</comment>
<dbReference type="Proteomes" id="UP000319212">
    <property type="component" value="Unassembled WGS sequence"/>
</dbReference>
<name>A0A502DGC4_9BURK</name>
<comment type="similarity">
    <text evidence="2 4">Belongs to the class-III pyridoxal-phosphate-dependent aminotransferase family.</text>
</comment>
<keyword evidence="5" id="KW-0032">Aminotransferase</keyword>
<dbReference type="Gene3D" id="3.40.640.10">
    <property type="entry name" value="Type I PLP-dependent aspartate aminotransferase-like (Major domain)"/>
    <property type="match status" value="1"/>
</dbReference>
<gene>
    <name evidence="5" type="ORF">EAH82_20785</name>
</gene>
<dbReference type="AlphaFoldDB" id="A0A502DGC4"/>
<comment type="cofactor">
    <cofactor evidence="1">
        <name>pyridoxal 5'-phosphate</name>
        <dbReference type="ChEBI" id="CHEBI:597326"/>
    </cofactor>
</comment>
<reference evidence="5 6" key="1">
    <citation type="journal article" date="2019" name="Environ. Microbiol.">
        <title>Species interactions and distinct microbial communities in high Arctic permafrost affected cryosols are associated with the CH4 and CO2 gas fluxes.</title>
        <authorList>
            <person name="Altshuler I."/>
            <person name="Hamel J."/>
            <person name="Turney S."/>
            <person name="Magnuson E."/>
            <person name="Levesque R."/>
            <person name="Greer C."/>
            <person name="Whyte L.G."/>
        </authorList>
    </citation>
    <scope>NUCLEOTIDE SEQUENCE [LARGE SCALE GENOMIC DNA]</scope>
    <source>
        <strain evidence="5 6">S06.C</strain>
    </source>
</reference>
<accession>A0A502DGC4</accession>
<dbReference type="Gene3D" id="3.90.1150.10">
    <property type="entry name" value="Aspartate Aminotransferase, domain 1"/>
    <property type="match status" value="1"/>
</dbReference>
<evidence type="ECO:0000256" key="4">
    <source>
        <dbReference type="RuleBase" id="RU003560"/>
    </source>
</evidence>
<dbReference type="GO" id="GO:0030170">
    <property type="term" value="F:pyridoxal phosphate binding"/>
    <property type="evidence" value="ECO:0007669"/>
    <property type="project" value="InterPro"/>
</dbReference>
<evidence type="ECO:0000256" key="1">
    <source>
        <dbReference type="ARBA" id="ARBA00001933"/>
    </source>
</evidence>
<dbReference type="PROSITE" id="PS00600">
    <property type="entry name" value="AA_TRANSFER_CLASS_3"/>
    <property type="match status" value="1"/>
</dbReference>
<dbReference type="InterPro" id="IPR015422">
    <property type="entry name" value="PyrdxlP-dep_Trfase_small"/>
</dbReference>
<keyword evidence="5" id="KW-0808">Transferase</keyword>
<dbReference type="EMBL" id="RCZI01000010">
    <property type="protein sequence ID" value="TPG23499.1"/>
    <property type="molecule type" value="Genomic_DNA"/>
</dbReference>
<dbReference type="Pfam" id="PF00202">
    <property type="entry name" value="Aminotran_3"/>
    <property type="match status" value="1"/>
</dbReference>
<proteinExistence type="inferred from homology"/>
<evidence type="ECO:0000313" key="6">
    <source>
        <dbReference type="Proteomes" id="UP000319212"/>
    </source>
</evidence>
<dbReference type="CDD" id="cd00610">
    <property type="entry name" value="OAT_like"/>
    <property type="match status" value="1"/>
</dbReference>
<evidence type="ECO:0000256" key="2">
    <source>
        <dbReference type="ARBA" id="ARBA00008954"/>
    </source>
</evidence>
<organism evidence="5 6">
    <name type="scientific">Variovorax guangxiensis</name>
    <dbReference type="NCBI Taxonomy" id="1775474"/>
    <lineage>
        <taxon>Bacteria</taxon>
        <taxon>Pseudomonadati</taxon>
        <taxon>Pseudomonadota</taxon>
        <taxon>Betaproteobacteria</taxon>
        <taxon>Burkholderiales</taxon>
        <taxon>Comamonadaceae</taxon>
        <taxon>Variovorax</taxon>
    </lineage>
</organism>
<protein>
    <submittedName>
        <fullName evidence="5">Aspartate aminotransferase family protein</fullName>
    </submittedName>
</protein>
<dbReference type="OrthoDB" id="3398487at2"/>
<dbReference type="SUPFAM" id="SSF53383">
    <property type="entry name" value="PLP-dependent transferases"/>
    <property type="match status" value="1"/>
</dbReference>
<sequence>MNASTPGYAAHGGPVQLFYLKDGAPRRPVVERGEGIYLFDTEGRRYIDASSGPIAANIGHGNARVIDASDRQMRKVAYASRAFFENESNSQLADIVTELAGPGLERAFFVSGGSEATESAMKLVRQYALTQGQGSRWKVLSRSPSYHGGTLGALAISGDPVSEATFGPMARIMPKVPTPFTYRLPEGHSPQSYAEHCAAELEATILREGPDTVLAFFLEPVGGLATGALVALDAYYRRVREICTRHGVLLVFDEVMSGAGRTGKFLSAHHWPDAMPDVVTLAKGIGAGYTPLGAVLASREMVDAVSRAGGFMHGYTYASNPLSCAVGHAVVQETVAQGLIPNAEAMGARLRERLIDVQKNSRVLGDIRGKGLLMAIEIVADRDTKAIFPAETRAIDRIVELAMARGLLLYSRRTAKGQFGEWLMIAPPLIVTADQIDTIAGLIGETLSAFEEQVR</sequence>
<dbReference type="InterPro" id="IPR005814">
    <property type="entry name" value="Aminotrans_3"/>
</dbReference>
<dbReference type="PANTHER" id="PTHR43094:SF1">
    <property type="entry name" value="AMINOTRANSFERASE CLASS-III"/>
    <property type="match status" value="1"/>
</dbReference>